<gene>
    <name evidence="1" type="ORF">JNB71_11045</name>
</gene>
<dbReference type="InterPro" id="IPR010985">
    <property type="entry name" value="Ribbon_hlx_hlx"/>
</dbReference>
<reference evidence="1 2" key="1">
    <citation type="journal article" date="2021" name="MBio">
        <title>Poor Competitiveness of Bradyrhizobium in Pigeon Pea Root Colonization in Indian Soils.</title>
        <authorList>
            <person name="Chalasani D."/>
            <person name="Basu A."/>
            <person name="Pullabhotla S.V.S.R.N."/>
            <person name="Jorrin B."/>
            <person name="Neal A.L."/>
            <person name="Poole P.S."/>
            <person name="Podile A.R."/>
            <person name="Tkacz A."/>
        </authorList>
    </citation>
    <scope>NUCLEOTIDE SEQUENCE [LARGE SCALE GENOMIC DNA]</scope>
    <source>
        <strain evidence="1 2">HU44</strain>
    </source>
</reference>
<dbReference type="Pfam" id="PF05534">
    <property type="entry name" value="HicB"/>
    <property type="match status" value="1"/>
</dbReference>
<evidence type="ECO:0000313" key="2">
    <source>
        <dbReference type="Proteomes" id="UP000757604"/>
    </source>
</evidence>
<dbReference type="EMBL" id="JAEUAO010000002">
    <property type="protein sequence ID" value="MBW9063856.1"/>
    <property type="molecule type" value="Genomic_DNA"/>
</dbReference>
<sequence length="112" mass="12253">MNNIIEIDGHKAVVSLDPDIGMLRGEFLGLNGGADFYAESISALREEGAISLKVFLEMCREKGISPYRQFSGRFNVRLAPETHEAAVLAAKAAQKSLNEWVSDVIEDAATNR</sequence>
<name>A0ABS7HAW8_9HYPH</name>
<dbReference type="RefSeq" id="WP_220371835.1">
    <property type="nucleotide sequence ID" value="NZ_JAEUAO010000002.1"/>
</dbReference>
<accession>A0ABS7HAW8</accession>
<keyword evidence="2" id="KW-1185">Reference proteome</keyword>
<protein>
    <submittedName>
        <fullName evidence="1">Type II toxin-antitoxin system HicB family antitoxin</fullName>
    </submittedName>
</protein>
<dbReference type="SUPFAM" id="SSF47598">
    <property type="entry name" value="Ribbon-helix-helix"/>
    <property type="match status" value="1"/>
</dbReference>
<evidence type="ECO:0000313" key="1">
    <source>
        <dbReference type="EMBL" id="MBW9063856.1"/>
    </source>
</evidence>
<comment type="caution">
    <text evidence="1">The sequence shown here is derived from an EMBL/GenBank/DDBJ whole genome shotgun (WGS) entry which is preliminary data.</text>
</comment>
<proteinExistence type="predicted"/>
<dbReference type="Proteomes" id="UP000757604">
    <property type="component" value="Unassembled WGS sequence"/>
</dbReference>
<dbReference type="InterPro" id="IPR008651">
    <property type="entry name" value="Uncharacterised_HicB"/>
</dbReference>
<organism evidence="1 2">
    <name type="scientific">Rhizobium herbae</name>
    <dbReference type="NCBI Taxonomy" id="508661"/>
    <lineage>
        <taxon>Bacteria</taxon>
        <taxon>Pseudomonadati</taxon>
        <taxon>Pseudomonadota</taxon>
        <taxon>Alphaproteobacteria</taxon>
        <taxon>Hyphomicrobiales</taxon>
        <taxon>Rhizobiaceae</taxon>
        <taxon>Rhizobium/Agrobacterium group</taxon>
        <taxon>Rhizobium</taxon>
    </lineage>
</organism>